<proteinExistence type="predicted"/>
<dbReference type="Pfam" id="PF14534">
    <property type="entry name" value="DUF4440"/>
    <property type="match status" value="1"/>
</dbReference>
<comment type="caution">
    <text evidence="2">The sequence shown here is derived from an EMBL/GenBank/DDBJ whole genome shotgun (WGS) entry which is preliminary data.</text>
</comment>
<evidence type="ECO:0000259" key="1">
    <source>
        <dbReference type="Pfam" id="PF14534"/>
    </source>
</evidence>
<dbReference type="EMBL" id="WEGJ01000001">
    <property type="protein sequence ID" value="MQY10448.1"/>
    <property type="molecule type" value="Genomic_DNA"/>
</dbReference>
<dbReference type="Proteomes" id="UP000466345">
    <property type="component" value="Unassembled WGS sequence"/>
</dbReference>
<dbReference type="Gene3D" id="3.10.450.50">
    <property type="match status" value="1"/>
</dbReference>
<accession>A0A7K0CAK5</accession>
<evidence type="ECO:0000313" key="2">
    <source>
        <dbReference type="EMBL" id="MQY10448.1"/>
    </source>
</evidence>
<feature type="domain" description="DUF4440" evidence="1">
    <location>
        <begin position="5"/>
        <end position="112"/>
    </location>
</feature>
<dbReference type="OrthoDB" id="884581at2"/>
<dbReference type="SUPFAM" id="SSF54427">
    <property type="entry name" value="NTF2-like"/>
    <property type="match status" value="1"/>
</dbReference>
<dbReference type="RefSeq" id="WP_153449728.1">
    <property type="nucleotide sequence ID" value="NZ_WEGJ01000001.1"/>
</dbReference>
<sequence>MDGQITEFARRWAAAELAGDVGALEELLTEDFRAVGPRGFVLDKEGWLRRYREDLLLHDLFEWRQIEVRRYGSTAIVIGVQSQQSTYNGTDADGHFRMTQFLTRVDGRGWRLAGAHLSPISELSAV</sequence>
<reference evidence="2 3" key="1">
    <citation type="submission" date="2019-10" db="EMBL/GenBank/DDBJ databases">
        <title>Streptomyces smaragdinus sp. nov. and Streptomyces fabii sp. nov., isolated from the gut of fungus growing-termite Macrotermes natalensis.</title>
        <authorList>
            <person name="Schwitalla J."/>
            <person name="Benndorf R."/>
            <person name="Martin K."/>
            <person name="De Beer W."/>
            <person name="Kaster A.-K."/>
            <person name="Vollmers J."/>
            <person name="Poulsen M."/>
            <person name="Beemelmanns C."/>
        </authorList>
    </citation>
    <scope>NUCLEOTIDE SEQUENCE [LARGE SCALE GENOMIC DNA]</scope>
    <source>
        <strain evidence="2 3">RB5</strain>
    </source>
</reference>
<dbReference type="InterPro" id="IPR027843">
    <property type="entry name" value="DUF4440"/>
</dbReference>
<gene>
    <name evidence="2" type="ORF">SRB5_05560</name>
</gene>
<organism evidence="2 3">
    <name type="scientific">Streptomyces smaragdinus</name>
    <dbReference type="NCBI Taxonomy" id="2585196"/>
    <lineage>
        <taxon>Bacteria</taxon>
        <taxon>Bacillati</taxon>
        <taxon>Actinomycetota</taxon>
        <taxon>Actinomycetes</taxon>
        <taxon>Kitasatosporales</taxon>
        <taxon>Streptomycetaceae</taxon>
        <taxon>Streptomyces</taxon>
    </lineage>
</organism>
<evidence type="ECO:0000313" key="3">
    <source>
        <dbReference type="Proteomes" id="UP000466345"/>
    </source>
</evidence>
<dbReference type="AlphaFoldDB" id="A0A7K0CAK5"/>
<keyword evidence="3" id="KW-1185">Reference proteome</keyword>
<dbReference type="InterPro" id="IPR032710">
    <property type="entry name" value="NTF2-like_dom_sf"/>
</dbReference>
<protein>
    <recommendedName>
        <fullName evidence="1">DUF4440 domain-containing protein</fullName>
    </recommendedName>
</protein>
<name>A0A7K0CAK5_9ACTN</name>